<dbReference type="OrthoDB" id="9794684at2"/>
<feature type="transmembrane region" description="Helical" evidence="7">
    <location>
        <begin position="179"/>
        <end position="204"/>
    </location>
</feature>
<dbReference type="SUPFAM" id="SSF161098">
    <property type="entry name" value="MetI-like"/>
    <property type="match status" value="1"/>
</dbReference>
<evidence type="ECO:0000256" key="7">
    <source>
        <dbReference type="RuleBase" id="RU363032"/>
    </source>
</evidence>
<dbReference type="Pfam" id="PF00528">
    <property type="entry name" value="BPD_transp_1"/>
    <property type="match status" value="1"/>
</dbReference>
<dbReference type="GO" id="GO:0055085">
    <property type="term" value="P:transmembrane transport"/>
    <property type="evidence" value="ECO:0007669"/>
    <property type="project" value="InterPro"/>
</dbReference>
<dbReference type="EMBL" id="AZEC01000012">
    <property type="protein sequence ID" value="KRL11301.1"/>
    <property type="molecule type" value="Genomic_DNA"/>
</dbReference>
<dbReference type="PANTHER" id="PTHR43744:SF3">
    <property type="entry name" value="LACTOSE TRANSPORT SYSTEM PERMEASE PROTEIN LACG"/>
    <property type="match status" value="1"/>
</dbReference>
<evidence type="ECO:0000259" key="8">
    <source>
        <dbReference type="PROSITE" id="PS50928"/>
    </source>
</evidence>
<dbReference type="CDD" id="cd06261">
    <property type="entry name" value="TM_PBP2"/>
    <property type="match status" value="1"/>
</dbReference>
<dbReference type="STRING" id="1423792.FD09_GL000669"/>
<keyword evidence="3" id="KW-1003">Cell membrane</keyword>
<dbReference type="PANTHER" id="PTHR43744">
    <property type="entry name" value="ABC TRANSPORTER PERMEASE PROTEIN MG189-RELATED-RELATED"/>
    <property type="match status" value="1"/>
</dbReference>
<protein>
    <recommendedName>
        <fullName evidence="8">ABC transmembrane type-1 domain-containing protein</fullName>
    </recommendedName>
</protein>
<dbReference type="AlphaFoldDB" id="A0A0R1N0T9"/>
<evidence type="ECO:0000256" key="2">
    <source>
        <dbReference type="ARBA" id="ARBA00022448"/>
    </source>
</evidence>
<dbReference type="Proteomes" id="UP000051330">
    <property type="component" value="Unassembled WGS sequence"/>
</dbReference>
<dbReference type="PROSITE" id="PS50928">
    <property type="entry name" value="ABC_TM1"/>
    <property type="match status" value="1"/>
</dbReference>
<evidence type="ECO:0000256" key="4">
    <source>
        <dbReference type="ARBA" id="ARBA00022692"/>
    </source>
</evidence>
<dbReference type="InterPro" id="IPR035906">
    <property type="entry name" value="MetI-like_sf"/>
</dbReference>
<feature type="transmembrane region" description="Helical" evidence="7">
    <location>
        <begin position="72"/>
        <end position="93"/>
    </location>
</feature>
<accession>A0A0R1N0T9</accession>
<evidence type="ECO:0000256" key="5">
    <source>
        <dbReference type="ARBA" id="ARBA00022989"/>
    </source>
</evidence>
<keyword evidence="2 7" id="KW-0813">Transport</keyword>
<evidence type="ECO:0000313" key="9">
    <source>
        <dbReference type="EMBL" id="KRL11301.1"/>
    </source>
</evidence>
<dbReference type="GO" id="GO:0005886">
    <property type="term" value="C:plasma membrane"/>
    <property type="evidence" value="ECO:0007669"/>
    <property type="project" value="UniProtKB-SubCell"/>
</dbReference>
<proteinExistence type="inferred from homology"/>
<gene>
    <name evidence="9" type="ORF">FD09_GL000669</name>
</gene>
<dbReference type="PATRIC" id="fig|1423792.3.peg.684"/>
<dbReference type="Gene3D" id="1.10.3720.10">
    <property type="entry name" value="MetI-like"/>
    <property type="match status" value="1"/>
</dbReference>
<comment type="similarity">
    <text evidence="7">Belongs to the binding-protein-dependent transport system permease family.</text>
</comment>
<comment type="caution">
    <text evidence="9">The sequence shown here is derived from an EMBL/GenBank/DDBJ whole genome shotgun (WGS) entry which is preliminary data.</text>
</comment>
<feature type="transmembrane region" description="Helical" evidence="7">
    <location>
        <begin position="236"/>
        <end position="257"/>
    </location>
</feature>
<keyword evidence="5 7" id="KW-1133">Transmembrane helix</keyword>
<reference evidence="9 10" key="1">
    <citation type="journal article" date="2015" name="Genome Announc.">
        <title>Expanding the biotechnology potential of lactobacilli through comparative genomics of 213 strains and associated genera.</title>
        <authorList>
            <person name="Sun Z."/>
            <person name="Harris H.M."/>
            <person name="McCann A."/>
            <person name="Guo C."/>
            <person name="Argimon S."/>
            <person name="Zhang W."/>
            <person name="Yang X."/>
            <person name="Jeffery I.B."/>
            <person name="Cooney J.C."/>
            <person name="Kagawa T.F."/>
            <person name="Liu W."/>
            <person name="Song Y."/>
            <person name="Salvetti E."/>
            <person name="Wrobel A."/>
            <person name="Rasinkangas P."/>
            <person name="Parkhill J."/>
            <person name="Rea M.C."/>
            <person name="O'Sullivan O."/>
            <person name="Ritari J."/>
            <person name="Douillard F.P."/>
            <person name="Paul Ross R."/>
            <person name="Yang R."/>
            <person name="Briner A.E."/>
            <person name="Felis G.E."/>
            <person name="de Vos W.M."/>
            <person name="Barrangou R."/>
            <person name="Klaenhammer T.R."/>
            <person name="Caufield P.W."/>
            <person name="Cui Y."/>
            <person name="Zhang H."/>
            <person name="O'Toole P.W."/>
        </authorList>
    </citation>
    <scope>NUCLEOTIDE SEQUENCE [LARGE SCALE GENOMIC DNA]</scope>
    <source>
        <strain evidence="9 10">DSM 12744</strain>
    </source>
</reference>
<keyword evidence="6 7" id="KW-0472">Membrane</keyword>
<comment type="subcellular location">
    <subcellularLocation>
        <location evidence="1 7">Cell membrane</location>
        <topology evidence="1 7">Multi-pass membrane protein</topology>
    </subcellularLocation>
</comment>
<feature type="transmembrane region" description="Helical" evidence="7">
    <location>
        <begin position="139"/>
        <end position="158"/>
    </location>
</feature>
<evidence type="ECO:0000256" key="3">
    <source>
        <dbReference type="ARBA" id="ARBA00022475"/>
    </source>
</evidence>
<dbReference type="RefSeq" id="WP_057821509.1">
    <property type="nucleotide sequence ID" value="NZ_AZEC01000012.1"/>
</dbReference>
<organism evidence="9 10">
    <name type="scientific">Schleiferilactobacillus perolens DSM 12744</name>
    <dbReference type="NCBI Taxonomy" id="1423792"/>
    <lineage>
        <taxon>Bacteria</taxon>
        <taxon>Bacillati</taxon>
        <taxon>Bacillota</taxon>
        <taxon>Bacilli</taxon>
        <taxon>Lactobacillales</taxon>
        <taxon>Lactobacillaceae</taxon>
        <taxon>Schleiferilactobacillus</taxon>
    </lineage>
</organism>
<feature type="domain" description="ABC transmembrane type-1" evidence="8">
    <location>
        <begin position="68"/>
        <end position="257"/>
    </location>
</feature>
<keyword evidence="4 7" id="KW-0812">Transmembrane</keyword>
<evidence type="ECO:0000256" key="6">
    <source>
        <dbReference type="ARBA" id="ARBA00023136"/>
    </source>
</evidence>
<evidence type="ECO:0000313" key="10">
    <source>
        <dbReference type="Proteomes" id="UP000051330"/>
    </source>
</evidence>
<feature type="transmembrane region" description="Helical" evidence="7">
    <location>
        <begin position="7"/>
        <end position="29"/>
    </location>
</feature>
<name>A0A0R1N0T9_9LACO</name>
<evidence type="ECO:0000256" key="1">
    <source>
        <dbReference type="ARBA" id="ARBA00004651"/>
    </source>
</evidence>
<keyword evidence="10" id="KW-1185">Reference proteome</keyword>
<dbReference type="InterPro" id="IPR000515">
    <property type="entry name" value="MetI-like"/>
</dbReference>
<feature type="transmembrane region" description="Helical" evidence="7">
    <location>
        <begin position="105"/>
        <end position="127"/>
    </location>
</feature>
<sequence length="271" mass="29818">MSKHAKNWILGIIGLVLGLLWLFPFYLIITNSFKTPKGIFSSVIGLPVGGTFGNYTQAWAALDFIRSLFNSLTITIVSVVLICLASAMAAYAIQRNHSKISNVILMLFVAAMLIPFQSVMIPLTTIFGKVQMLNIPGLIFMYLGFGASLSIFLYQGAIAGIPEALDEAATIEGAGPGRIFFTIILPMLNPMTVTVAVLNIVWIWNDYLLPSLVLPQSGYTIPLQTFFFFGQFTKQWNLALAGLMLGILPVVVFYFFAQRWIIKSVTDGSVK</sequence>